<evidence type="ECO:0000313" key="8">
    <source>
        <dbReference type="EMBL" id="KDO27905.1"/>
    </source>
</evidence>
<keyword evidence="4" id="KW-0067">ATP-binding</keyword>
<dbReference type="PROSITE" id="PS50011">
    <property type="entry name" value="PROTEIN_KINASE_DOM"/>
    <property type="match status" value="1"/>
</dbReference>
<keyword evidence="1" id="KW-0808">Transferase</keyword>
<dbReference type="InterPro" id="IPR001245">
    <property type="entry name" value="Ser-Thr/Tyr_kinase_cat_dom"/>
</dbReference>
<dbReference type="OMA" id="GVLMCEM"/>
<dbReference type="OrthoDB" id="1668230at2759"/>
<dbReference type="KEGG" id="spar:SPRG_07178"/>
<evidence type="ECO:0000313" key="9">
    <source>
        <dbReference type="Proteomes" id="UP000030745"/>
    </source>
</evidence>
<evidence type="ECO:0000256" key="5">
    <source>
        <dbReference type="SAM" id="Phobius"/>
    </source>
</evidence>
<feature type="signal peptide" evidence="6">
    <location>
        <begin position="1"/>
        <end position="20"/>
    </location>
</feature>
<dbReference type="Gene3D" id="1.10.510.10">
    <property type="entry name" value="Transferase(Phosphotransferase) domain 1"/>
    <property type="match status" value="1"/>
</dbReference>
<dbReference type="Proteomes" id="UP000030745">
    <property type="component" value="Unassembled WGS sequence"/>
</dbReference>
<name>A0A067CFE1_SAPPC</name>
<dbReference type="PANTHER" id="PTHR44329:SF288">
    <property type="entry name" value="MITOGEN-ACTIVATED PROTEIN KINASE KINASE KINASE 20"/>
    <property type="match status" value="1"/>
</dbReference>
<dbReference type="InterPro" id="IPR011009">
    <property type="entry name" value="Kinase-like_dom_sf"/>
</dbReference>
<keyword evidence="9" id="KW-1185">Reference proteome</keyword>
<dbReference type="Gene3D" id="3.30.200.20">
    <property type="entry name" value="Phosphorylase Kinase, domain 1"/>
    <property type="match status" value="1"/>
</dbReference>
<keyword evidence="2" id="KW-0547">Nucleotide-binding</keyword>
<dbReference type="GO" id="GO:0005524">
    <property type="term" value="F:ATP binding"/>
    <property type="evidence" value="ECO:0007669"/>
    <property type="project" value="UniProtKB-KW"/>
</dbReference>
<keyword evidence="5" id="KW-0812">Transmembrane</keyword>
<dbReference type="VEuPathDB" id="FungiDB:SPRG_07178"/>
<evidence type="ECO:0000256" key="6">
    <source>
        <dbReference type="SAM" id="SignalP"/>
    </source>
</evidence>
<feature type="domain" description="Protein kinase" evidence="7">
    <location>
        <begin position="314"/>
        <end position="571"/>
    </location>
</feature>
<dbReference type="GeneID" id="24129476"/>
<accession>A0A067CFE1</accession>
<keyword evidence="5" id="KW-0472">Membrane</keyword>
<keyword evidence="5" id="KW-1133">Transmembrane helix</keyword>
<protein>
    <submittedName>
        <fullName evidence="8">TKL protein kinase</fullName>
    </submittedName>
</protein>
<dbReference type="SUPFAM" id="SSF56112">
    <property type="entry name" value="Protein kinase-like (PK-like)"/>
    <property type="match status" value="1"/>
</dbReference>
<dbReference type="SUPFAM" id="SSF52075">
    <property type="entry name" value="Outer arm dynein light chain 1"/>
    <property type="match status" value="1"/>
</dbReference>
<dbReference type="RefSeq" id="XP_012201362.1">
    <property type="nucleotide sequence ID" value="XM_012345972.1"/>
</dbReference>
<dbReference type="Gene3D" id="3.80.10.10">
    <property type="entry name" value="Ribonuclease Inhibitor"/>
    <property type="match status" value="1"/>
</dbReference>
<dbReference type="InterPro" id="IPR000719">
    <property type="entry name" value="Prot_kinase_dom"/>
</dbReference>
<keyword evidence="3 8" id="KW-0418">Kinase</keyword>
<evidence type="ECO:0000256" key="2">
    <source>
        <dbReference type="ARBA" id="ARBA00022741"/>
    </source>
</evidence>
<dbReference type="EMBL" id="KK583214">
    <property type="protein sequence ID" value="KDO27905.1"/>
    <property type="molecule type" value="Genomic_DNA"/>
</dbReference>
<proteinExistence type="predicted"/>
<evidence type="ECO:0000259" key="7">
    <source>
        <dbReference type="PROSITE" id="PS50011"/>
    </source>
</evidence>
<dbReference type="Pfam" id="PF07714">
    <property type="entry name" value="PK_Tyr_Ser-Thr"/>
    <property type="match status" value="1"/>
</dbReference>
<keyword evidence="6" id="KW-0732">Signal</keyword>
<dbReference type="GO" id="GO:0004674">
    <property type="term" value="F:protein serine/threonine kinase activity"/>
    <property type="evidence" value="ECO:0007669"/>
    <property type="project" value="TreeGrafter"/>
</dbReference>
<feature type="chain" id="PRO_5001638464" evidence="6">
    <location>
        <begin position="21"/>
        <end position="583"/>
    </location>
</feature>
<gene>
    <name evidence="8" type="ORF">SPRG_07178</name>
</gene>
<evidence type="ECO:0000256" key="3">
    <source>
        <dbReference type="ARBA" id="ARBA00022777"/>
    </source>
</evidence>
<evidence type="ECO:0000256" key="4">
    <source>
        <dbReference type="ARBA" id="ARBA00022840"/>
    </source>
</evidence>
<feature type="transmembrane region" description="Helical" evidence="5">
    <location>
        <begin position="248"/>
        <end position="268"/>
    </location>
</feature>
<reference evidence="8 9" key="1">
    <citation type="journal article" date="2013" name="PLoS Genet.">
        <title>Distinctive expansion of potential virulence genes in the genome of the oomycete fish pathogen Saprolegnia parasitica.</title>
        <authorList>
            <person name="Jiang R.H."/>
            <person name="de Bruijn I."/>
            <person name="Haas B.J."/>
            <person name="Belmonte R."/>
            <person name="Lobach L."/>
            <person name="Christie J."/>
            <person name="van den Ackerveken G."/>
            <person name="Bottin A."/>
            <person name="Bulone V."/>
            <person name="Diaz-Moreno S.M."/>
            <person name="Dumas B."/>
            <person name="Fan L."/>
            <person name="Gaulin E."/>
            <person name="Govers F."/>
            <person name="Grenville-Briggs L.J."/>
            <person name="Horner N.R."/>
            <person name="Levin J.Z."/>
            <person name="Mammella M."/>
            <person name="Meijer H.J."/>
            <person name="Morris P."/>
            <person name="Nusbaum C."/>
            <person name="Oome S."/>
            <person name="Phillips A.J."/>
            <person name="van Rooyen D."/>
            <person name="Rzeszutek E."/>
            <person name="Saraiva M."/>
            <person name="Secombes C.J."/>
            <person name="Seidl M.F."/>
            <person name="Snel B."/>
            <person name="Stassen J.H."/>
            <person name="Sykes S."/>
            <person name="Tripathy S."/>
            <person name="van den Berg H."/>
            <person name="Vega-Arreguin J.C."/>
            <person name="Wawra S."/>
            <person name="Young S.K."/>
            <person name="Zeng Q."/>
            <person name="Dieguez-Uribeondo J."/>
            <person name="Russ C."/>
            <person name="Tyler B.M."/>
            <person name="van West P."/>
        </authorList>
    </citation>
    <scope>NUCLEOTIDE SEQUENCE [LARGE SCALE GENOMIC DNA]</scope>
    <source>
        <strain evidence="8 9">CBS 223.65</strain>
    </source>
</reference>
<evidence type="ECO:0000256" key="1">
    <source>
        <dbReference type="ARBA" id="ARBA00022679"/>
    </source>
</evidence>
<dbReference type="AlphaFoldDB" id="A0A067CFE1"/>
<dbReference type="InterPro" id="IPR032675">
    <property type="entry name" value="LRR_dom_sf"/>
</dbReference>
<sequence length="583" mass="62019">MAKRPLLFLAALGLVATIDAIPNHSVLVTAPCAGIACVVDAAGRPMQTITSSDAMANGSLDGVSIARVERLPNVPAVVLRDNGMTSYGDFSVDDSGHPLHLLELSLVNQAFHALGSNFALPSTLLLLNLSGTPLQSIHDVAFPPSLGSLDLSHARLLDFAVSPTSFNVLETLPTFGHNCSITLPPTCNGTVQSVLGGAYHICVLSAHSTPSPTTFGAATVTPTTTTTAAPTDVYAVSTSSGGNHSATATSIVLGVAIVLVVVVLVALVRRARRDPGEPTDTVYKRQTTRGSIVSEHDVRFDASIASWRLPRTNIQLRRLVSTDAMGGRYNGVWAPTQTPVVVRQLLTGADMDRFMQEICRCTSLRHDNVVRCIGVFWSTSFDIAVVEEACALGSLYDYMTTRAGDPTFGWTSVTGLVTRLSVTRDIARALVYLHEEKQQVHGQVHSESVWIAATGAAKLDGFRSAKTTRVATVAPEVCAGGCRSLAADVYALGVLMCEMDHGCALEAKATSDETLRDGLQDIAAGFFRPAPTTKCPLEIAEVIASCVHADPAQRGAARDVYRRVSEFHEYCQRHTAALLLSSR</sequence>
<organism evidence="8 9">
    <name type="scientific">Saprolegnia parasitica (strain CBS 223.65)</name>
    <dbReference type="NCBI Taxonomy" id="695850"/>
    <lineage>
        <taxon>Eukaryota</taxon>
        <taxon>Sar</taxon>
        <taxon>Stramenopiles</taxon>
        <taxon>Oomycota</taxon>
        <taxon>Saprolegniomycetes</taxon>
        <taxon>Saprolegniales</taxon>
        <taxon>Saprolegniaceae</taxon>
        <taxon>Saprolegnia</taxon>
    </lineage>
</organism>
<dbReference type="InterPro" id="IPR051681">
    <property type="entry name" value="Ser/Thr_Kinases-Pseudokinases"/>
</dbReference>
<dbReference type="PANTHER" id="PTHR44329">
    <property type="entry name" value="SERINE/THREONINE-PROTEIN KINASE TNNI3K-RELATED"/>
    <property type="match status" value="1"/>
</dbReference>